<dbReference type="InterPro" id="IPR056899">
    <property type="entry name" value="Ig_NUP210_9th"/>
</dbReference>
<evidence type="ECO:0000256" key="2">
    <source>
        <dbReference type="ARBA" id="ARBA00007313"/>
    </source>
</evidence>
<evidence type="ECO:0000256" key="7">
    <source>
        <dbReference type="ARBA" id="ARBA00023180"/>
    </source>
</evidence>
<keyword evidence="3 9" id="KW-0812">Transmembrane</keyword>
<dbReference type="Proteomes" id="UP001497497">
    <property type="component" value="Unassembled WGS sequence"/>
</dbReference>
<dbReference type="InterPro" id="IPR055094">
    <property type="entry name" value="NUP210_Ig15"/>
</dbReference>
<protein>
    <recommendedName>
        <fullName evidence="10">BIG2 domain-containing protein</fullName>
    </recommendedName>
</protein>
<dbReference type="Pfam" id="PF22967">
    <property type="entry name" value="Ig_NUP210_1st"/>
    <property type="match status" value="1"/>
</dbReference>
<dbReference type="InterPro" id="IPR056897">
    <property type="entry name" value="Ig_NUP210_4th"/>
</dbReference>
<dbReference type="InterPro" id="IPR058779">
    <property type="entry name" value="Ig_NUP210_13th"/>
</dbReference>
<reference evidence="11 12" key="1">
    <citation type="submission" date="2024-04" db="EMBL/GenBank/DDBJ databases">
        <authorList>
            <consortium name="Genoscope - CEA"/>
            <person name="William W."/>
        </authorList>
    </citation>
    <scope>NUCLEOTIDE SEQUENCE [LARGE SCALE GENOMIC DNA]</scope>
</reference>
<comment type="similarity">
    <text evidence="2">Belongs to the NUP210 family.</text>
</comment>
<dbReference type="EMBL" id="CAXITT010000465">
    <property type="protein sequence ID" value="CAL1542005.1"/>
    <property type="molecule type" value="Genomic_DNA"/>
</dbReference>
<dbReference type="InterPro" id="IPR045197">
    <property type="entry name" value="NUP210-like"/>
</dbReference>
<dbReference type="Pfam" id="PF25354">
    <property type="entry name" value="Ig_NUP210_16th"/>
    <property type="match status" value="1"/>
</dbReference>
<dbReference type="SUPFAM" id="SSF49373">
    <property type="entry name" value="Invasin/intimin cell-adhesion fragments"/>
    <property type="match status" value="1"/>
</dbReference>
<keyword evidence="7" id="KW-0325">Glycoprotein</keyword>
<evidence type="ECO:0000256" key="6">
    <source>
        <dbReference type="ARBA" id="ARBA00023136"/>
    </source>
</evidence>
<dbReference type="Pfam" id="PF22963">
    <property type="entry name" value="Ig_NUP210_3rd"/>
    <property type="match status" value="1"/>
</dbReference>
<dbReference type="Pfam" id="PF22957">
    <property type="entry name" value="NUP210_Ig"/>
    <property type="match status" value="1"/>
</dbReference>
<dbReference type="PANTHER" id="PTHR23019">
    <property type="entry name" value="NUCLEAR PORE MEMBRANE GLYCOPROTEIN GP210-RELATED"/>
    <property type="match status" value="1"/>
</dbReference>
<evidence type="ECO:0000313" key="12">
    <source>
        <dbReference type="Proteomes" id="UP001497497"/>
    </source>
</evidence>
<evidence type="ECO:0000259" key="10">
    <source>
        <dbReference type="SMART" id="SM00635"/>
    </source>
</evidence>
<dbReference type="Pfam" id="PF26182">
    <property type="entry name" value="Ig_NUP210_5th"/>
    <property type="match status" value="1"/>
</dbReference>
<keyword evidence="8" id="KW-0539">Nucleus</keyword>
<evidence type="ECO:0000313" key="11">
    <source>
        <dbReference type="EMBL" id="CAL1542005.1"/>
    </source>
</evidence>
<dbReference type="Pfam" id="PF24991">
    <property type="entry name" value="Ig_NUP210_4th"/>
    <property type="match status" value="1"/>
</dbReference>
<organism evidence="11 12">
    <name type="scientific">Lymnaea stagnalis</name>
    <name type="common">Great pond snail</name>
    <name type="synonym">Helix stagnalis</name>
    <dbReference type="NCBI Taxonomy" id="6523"/>
    <lineage>
        <taxon>Eukaryota</taxon>
        <taxon>Metazoa</taxon>
        <taxon>Spiralia</taxon>
        <taxon>Lophotrochozoa</taxon>
        <taxon>Mollusca</taxon>
        <taxon>Gastropoda</taxon>
        <taxon>Heterobranchia</taxon>
        <taxon>Euthyneura</taxon>
        <taxon>Panpulmonata</taxon>
        <taxon>Hygrophila</taxon>
        <taxon>Lymnaeoidea</taxon>
        <taxon>Lymnaeidae</taxon>
        <taxon>Lymnaea</taxon>
    </lineage>
</organism>
<dbReference type="InterPro" id="IPR056898">
    <property type="entry name" value="Ig_NUP210_6th"/>
</dbReference>
<dbReference type="GO" id="GO:0005643">
    <property type="term" value="C:nuclear pore"/>
    <property type="evidence" value="ECO:0007669"/>
    <property type="project" value="TreeGrafter"/>
</dbReference>
<dbReference type="GO" id="GO:0031965">
    <property type="term" value="C:nuclear membrane"/>
    <property type="evidence" value="ECO:0007669"/>
    <property type="project" value="UniProtKB-SubCell"/>
</dbReference>
<feature type="domain" description="BIG2" evidence="10">
    <location>
        <begin position="421"/>
        <end position="499"/>
    </location>
</feature>
<dbReference type="InterPro" id="IPR055096">
    <property type="entry name" value="Ig_NUP210_1st"/>
</dbReference>
<keyword evidence="5 9" id="KW-1133">Transmembrane helix</keyword>
<sequence>LNAPKVLLPYYSSVITNFTLQVEYSPEEAHIANCYRWRSTSPEIAQVQLVNATADACAQTAIVSAISKTPHQKATVILAENKVTGEILRTNVIVGEIVRLEIETTTRLLFLEDSPEELKARGYDSEGNIFSNLEGLSFEWNLISDNETGFDVVDAHNILRIKRFSDSHYTTPRHISPLEEQGKQGDMILVEGIRTGSAKVSARLRDPAYKNVKPNDVRIMVIANLILSPLEAYVLTHGHVQYKVEILRHNSLKEIELPSKQYYLEVKEKAICSFDSQSSTATALAMGSTEIVLKDRNIVATEFFRQPSAMIHVVSPGFLAFVILPHRKWTLEAGREYEIFVEIYDTDSHRIYPSDNVRVVTEFPTAYFKVFYSSKNGTYHRVKALMKGETVIDGTLVSVIDNNGKEVAVSPEVKRSQDVEIYDPIIVTPELVVFPWDPLSRCIHKYTLQASGGSGEYVWSITDSDVASVNTQGQITTVGPGKANITAADAKNSAYLDTSVVHVLPPSEMNFSPSRVEASIGTTLQLPLNVFAKIDKTQYAFTHCHQLPLNITFSEFSVFEQVDQDEDASLGALEKGCRSFTFLAKRQGHTEVTVTYQSKNVLLHASITIAAYNPLKPIDPEVEAVVGLGSSKEVLFTGGPQPWVLDSSKFLQELVPTKDELLKVEKVSPLPANRGVHAFTVFCRDFGEQKIQLSVGNGKTAKNQFPVTETTSIKFICARPVELHLQPVIKLNHQLPPCPVHHENGLPIPVHYGRDLDVLVSVTDSSGRQFHNFSSLMIQWTVSASNLGEIVYPKELKTHVDTQQDGRKLLSIFQTVRPNKKTGDLIITASIDRYKTSVAKVFGKPTERISPVISKSLELSLVEEAVLTPASVSIFNHPSNKVTIGIQHGSGYFYLEPLQSQVLTAKYDQKGKSIQVTPHKDGSQSFTVYDLCLDVSSHPIASISVSGVGSVHIMVIDKVEVLKEFKAKVQVLDLRGKPLLASFFSLMGLKLEAASDILTLRPQHSDSGDSVTGVYTVIGTHVGHTTLTASVRLPTGQVIYSSPKPLEVFPPLRLEPKNITLIIGAVLQVLAFGGPQLQSNVEFSVQDSRISTVTGGGILDALDIGSTKVIGKSVGTDSVTGEKVIYSQDDAVVNVVILRGIRIHAPLTRLQAGTQMPVYAMGLTDHETPFAFANSIPPLIFTWSANSRDVLLLQSVYHKSGIHTPQENNFAQQAFARETGFANIKLKVQTTPQSRLQLHGDLFQDEVQIHVFEKLALLNPTVCHDQIRITPNTDTFFKTNRDVAARVRYFIMEDSYETPVVRILDNGHLRSGPIPGNALLHVVAEEEFGINQTLVILLKVKPVSYLMINSDTAILTALPNQLHAVPIGATLQFSVRYHDDVGDQFYATNIQLGIRCSRYDLLHVSNGADNNTLVVRAGEIGNTVLKVWDKHKPSMADYVNIPVGHAISPAQATIILGSIVCFSSHIITESGFSGSWLSKSVSLDIEENSGISIAKSVGRAMVTFAFSPLTSTKTEVMIEPIKFITIDRGLGYLTNSAVKGKNPFFQISFSDGGNVVGPNCSSVIARTKFSPSFIPYLCHLEFTNRNQDLSIQDLFDVKPHFDSEKGLHGCQVLLAPSEHPVQQVATFETGVVLSARVPASPGQAEVESTPVSLSFIPAFHVQNSELHLTTASRQGFIRVVSTANVIPDIEINVSDHILLQALTPVKDSSSSNIIQFPVQLIDSLTLWDREQLDLSIDVSHKLTGHKVQIPVFVKLIGQKPSIPHNRQALSWSTLINSTVSNYQSWFVICLIVLLTAATVLGGYHAFIAPRYKVSSNPNVFINR</sequence>
<feature type="non-terminal residue" evidence="11">
    <location>
        <position position="1"/>
    </location>
</feature>
<dbReference type="InterPro" id="IPR055095">
    <property type="entry name" value="NUP210_Ig_C"/>
</dbReference>
<evidence type="ECO:0000256" key="9">
    <source>
        <dbReference type="SAM" id="Phobius"/>
    </source>
</evidence>
<keyword evidence="12" id="KW-1185">Reference proteome</keyword>
<evidence type="ECO:0000256" key="4">
    <source>
        <dbReference type="ARBA" id="ARBA00022729"/>
    </source>
</evidence>
<accession>A0AAV2I5K4</accession>
<name>A0AAV2I5K4_LYMST</name>
<dbReference type="Pfam" id="PF22962">
    <property type="entry name" value="Ig_NUP210_7th"/>
    <property type="match status" value="1"/>
</dbReference>
<evidence type="ECO:0000256" key="1">
    <source>
        <dbReference type="ARBA" id="ARBA00004590"/>
    </source>
</evidence>
<evidence type="ECO:0000256" key="3">
    <source>
        <dbReference type="ARBA" id="ARBA00022692"/>
    </source>
</evidence>
<dbReference type="Pfam" id="PF22959">
    <property type="entry name" value="Ig_NUP210_15th"/>
    <property type="match status" value="1"/>
</dbReference>
<feature type="domain" description="BIG2" evidence="10">
    <location>
        <begin position="1048"/>
        <end position="1123"/>
    </location>
</feature>
<dbReference type="InterPro" id="IPR008964">
    <property type="entry name" value="Invasin/intimin_cell_adhesion"/>
</dbReference>
<dbReference type="SMART" id="SM00635">
    <property type="entry name" value="BID_2"/>
    <property type="match status" value="2"/>
</dbReference>
<keyword evidence="4" id="KW-0732">Signal</keyword>
<dbReference type="Pfam" id="PF26183">
    <property type="entry name" value="Ig_NUP210_14th"/>
    <property type="match status" value="1"/>
</dbReference>
<evidence type="ECO:0000256" key="8">
    <source>
        <dbReference type="ARBA" id="ARBA00023242"/>
    </source>
</evidence>
<dbReference type="Pfam" id="PF26181">
    <property type="entry name" value="Ig_NUP210_13th"/>
    <property type="match status" value="1"/>
</dbReference>
<dbReference type="InterPro" id="IPR057586">
    <property type="entry name" value="Ig_NUP210_16th"/>
</dbReference>
<dbReference type="InterPro" id="IPR003343">
    <property type="entry name" value="Big_2"/>
</dbReference>
<dbReference type="Pfam" id="PF24935">
    <property type="entry name" value="Ig_NUP210_6th"/>
    <property type="match status" value="1"/>
</dbReference>
<dbReference type="Pfam" id="PF26184">
    <property type="entry name" value="Ig_NUP210_8th"/>
    <property type="match status" value="1"/>
</dbReference>
<evidence type="ECO:0000256" key="5">
    <source>
        <dbReference type="ARBA" id="ARBA00022989"/>
    </source>
</evidence>
<comment type="caution">
    <text evidence="11">The sequence shown here is derived from an EMBL/GenBank/DDBJ whole genome shotgun (WGS) entry which is preliminary data.</text>
</comment>
<dbReference type="PANTHER" id="PTHR23019:SF0">
    <property type="entry name" value="NUCLEAR PORE MEMBRANE GLYCOPROTEIN 210"/>
    <property type="match status" value="1"/>
</dbReference>
<dbReference type="InterPro" id="IPR055098">
    <property type="entry name" value="Ig_NUP210_3rd"/>
</dbReference>
<dbReference type="Pfam" id="PF24902">
    <property type="entry name" value="Ig_NUP210_9th"/>
    <property type="match status" value="1"/>
</dbReference>
<proteinExistence type="inferred from homology"/>
<dbReference type="InterPro" id="IPR055099">
    <property type="entry name" value="Ig_NUP210_7th"/>
</dbReference>
<feature type="transmembrane region" description="Helical" evidence="9">
    <location>
        <begin position="1785"/>
        <end position="1806"/>
    </location>
</feature>
<dbReference type="InterPro" id="IPR055097">
    <property type="entry name" value="Ig_NUP210_2nd"/>
</dbReference>
<feature type="non-terminal residue" evidence="11">
    <location>
        <position position="1823"/>
    </location>
</feature>
<dbReference type="Gene3D" id="2.60.40.1080">
    <property type="match status" value="1"/>
</dbReference>
<gene>
    <name evidence="11" type="ORF">GSLYS_00015611001</name>
</gene>
<comment type="subcellular location">
    <subcellularLocation>
        <location evidence="1">Nucleus membrane</location>
        <topology evidence="1">Single-pass membrane protein</topology>
    </subcellularLocation>
</comment>
<keyword evidence="6 9" id="KW-0472">Membrane</keyword>
<dbReference type="Pfam" id="PF22969">
    <property type="entry name" value="Ig_NUP210_2nd"/>
    <property type="match status" value="1"/>
</dbReference>